<dbReference type="InterPro" id="IPR042099">
    <property type="entry name" value="ANL_N_sf"/>
</dbReference>
<evidence type="ECO:0000259" key="1">
    <source>
        <dbReference type="Pfam" id="PF13193"/>
    </source>
</evidence>
<sequence>MLTSTLVGGAPKAGSIGRPLPGVELRLVDADGAELWRDGVAEPDDDADELDLAVDATPGTDPGEIVVRGANLFAGYWPDGRGDPDADGWWATGDVAYADADGDLFLVDRLGELILVNGFNVYPHEVELVLGAHPGVAESAVLGVPHPRTGETVRAYVVPAPGRPVTGEELLAHCARNLARFKCPTAVEFVDTLPYSAIGKVRKTQLRSVPFPADTSTEVSDGH</sequence>
<protein>
    <submittedName>
        <fullName evidence="2">Long-chain acyl-CoA synthetase</fullName>
    </submittedName>
</protein>
<dbReference type="SUPFAM" id="SSF56801">
    <property type="entry name" value="Acetyl-CoA synthetase-like"/>
    <property type="match status" value="1"/>
</dbReference>
<organism evidence="2 3">
    <name type="scientific">Micromonospora olivasterospora</name>
    <dbReference type="NCBI Taxonomy" id="1880"/>
    <lineage>
        <taxon>Bacteria</taxon>
        <taxon>Bacillati</taxon>
        <taxon>Actinomycetota</taxon>
        <taxon>Actinomycetes</taxon>
        <taxon>Micromonosporales</taxon>
        <taxon>Micromonosporaceae</taxon>
        <taxon>Micromonospora</taxon>
    </lineage>
</organism>
<dbReference type="Proteomes" id="UP000319825">
    <property type="component" value="Unassembled WGS sequence"/>
</dbReference>
<dbReference type="PANTHER" id="PTHR43201">
    <property type="entry name" value="ACYL-COA SYNTHETASE"/>
    <property type="match status" value="1"/>
</dbReference>
<reference evidence="2 3" key="1">
    <citation type="submission" date="2019-07" db="EMBL/GenBank/DDBJ databases">
        <title>R&amp;d 2014.</title>
        <authorList>
            <person name="Klenk H.-P."/>
        </authorList>
    </citation>
    <scope>NUCLEOTIDE SEQUENCE [LARGE SCALE GENOMIC DNA]</scope>
    <source>
        <strain evidence="2 3">DSM 43868</strain>
    </source>
</reference>
<proteinExistence type="predicted"/>
<dbReference type="InterPro" id="IPR045851">
    <property type="entry name" value="AMP-bd_C_sf"/>
</dbReference>
<dbReference type="Gene3D" id="3.40.50.12780">
    <property type="entry name" value="N-terminal domain of ligase-like"/>
    <property type="match status" value="1"/>
</dbReference>
<dbReference type="InterPro" id="IPR025110">
    <property type="entry name" value="AMP-bd_C"/>
</dbReference>
<keyword evidence="3" id="KW-1185">Reference proteome</keyword>
<dbReference type="PANTHER" id="PTHR43201:SF32">
    <property type="entry name" value="2-SUCCINYLBENZOATE--COA LIGASE, CHLOROPLASTIC_PEROXISOMAL"/>
    <property type="match status" value="1"/>
</dbReference>
<dbReference type="RefSeq" id="WP_342799640.1">
    <property type="nucleotide sequence ID" value="NZ_BAAATQ010000067.1"/>
</dbReference>
<dbReference type="Pfam" id="PF13193">
    <property type="entry name" value="AMP-binding_C"/>
    <property type="match status" value="1"/>
</dbReference>
<evidence type="ECO:0000313" key="2">
    <source>
        <dbReference type="EMBL" id="TWH66750.1"/>
    </source>
</evidence>
<dbReference type="GO" id="GO:0006631">
    <property type="term" value="P:fatty acid metabolic process"/>
    <property type="evidence" value="ECO:0007669"/>
    <property type="project" value="TreeGrafter"/>
</dbReference>
<dbReference type="EMBL" id="VLKE01000001">
    <property type="protein sequence ID" value="TWH66750.1"/>
    <property type="molecule type" value="Genomic_DNA"/>
</dbReference>
<evidence type="ECO:0000313" key="3">
    <source>
        <dbReference type="Proteomes" id="UP000319825"/>
    </source>
</evidence>
<dbReference type="Gene3D" id="3.30.300.30">
    <property type="match status" value="1"/>
</dbReference>
<dbReference type="AlphaFoldDB" id="A0A562I6U8"/>
<comment type="caution">
    <text evidence="2">The sequence shown here is derived from an EMBL/GenBank/DDBJ whole genome shotgun (WGS) entry which is preliminary data.</text>
</comment>
<feature type="domain" description="AMP-binding enzyme C-terminal" evidence="1">
    <location>
        <begin position="125"/>
        <end position="200"/>
    </location>
</feature>
<dbReference type="GO" id="GO:0031956">
    <property type="term" value="F:medium-chain fatty acid-CoA ligase activity"/>
    <property type="evidence" value="ECO:0007669"/>
    <property type="project" value="TreeGrafter"/>
</dbReference>
<gene>
    <name evidence="2" type="ORF">JD77_01708</name>
</gene>
<accession>A0A562I6U8</accession>
<name>A0A562I6U8_MICOL</name>